<dbReference type="EMBL" id="ACGK02000002">
    <property type="protein sequence ID" value="EGF22984.1"/>
    <property type="molecule type" value="Genomic_DNA"/>
</dbReference>
<keyword evidence="1" id="KW-1133">Transmembrane helix</keyword>
<dbReference type="GeneID" id="93210542"/>
<protein>
    <submittedName>
        <fullName evidence="2">Uncharacterized protein</fullName>
    </submittedName>
</protein>
<evidence type="ECO:0000256" key="1">
    <source>
        <dbReference type="SAM" id="Phobius"/>
    </source>
</evidence>
<organism evidence="2 3">
    <name type="scientific">Fannyhessea vaginae DSM 15829</name>
    <dbReference type="NCBI Taxonomy" id="525256"/>
    <lineage>
        <taxon>Bacteria</taxon>
        <taxon>Bacillati</taxon>
        <taxon>Actinomycetota</taxon>
        <taxon>Coriobacteriia</taxon>
        <taxon>Coriobacteriales</taxon>
        <taxon>Atopobiaceae</taxon>
        <taxon>Fannyhessea</taxon>
    </lineage>
</organism>
<dbReference type="RefSeq" id="WP_006303175.1">
    <property type="nucleotide sequence ID" value="NZ_ACGK02000002.1"/>
</dbReference>
<comment type="caution">
    <text evidence="2">The sequence shown here is derived from an EMBL/GenBank/DDBJ whole genome shotgun (WGS) entry which is preliminary data.</text>
</comment>
<dbReference type="Proteomes" id="UP000005947">
    <property type="component" value="Unassembled WGS sequence"/>
</dbReference>
<reference evidence="2 3" key="1">
    <citation type="submission" date="2011-02" db="EMBL/GenBank/DDBJ databases">
        <authorList>
            <person name="Muzny D."/>
            <person name="Qin X."/>
            <person name="Buhay C."/>
            <person name="Dugan-Rocha S."/>
            <person name="Ding Y."/>
            <person name="Chen G."/>
            <person name="Hawes A."/>
            <person name="Holder M."/>
            <person name="Jhangiani S."/>
            <person name="Johnson A."/>
            <person name="Khan Z."/>
            <person name="Li Z."/>
            <person name="Liu W."/>
            <person name="Liu X."/>
            <person name="Perez L."/>
            <person name="Shen H."/>
            <person name="Wang Q."/>
            <person name="Watt J."/>
            <person name="Xi L."/>
            <person name="Xin Y."/>
            <person name="Zhou J."/>
            <person name="Deng J."/>
            <person name="Jiang H."/>
            <person name="Liu Y."/>
            <person name="Qu J."/>
            <person name="Song X.-Z."/>
            <person name="Zhang L."/>
            <person name="Villasana D."/>
            <person name="Johnson A."/>
            <person name="Liu J."/>
            <person name="Liyanage D."/>
            <person name="Lorensuhewa L."/>
            <person name="Robinson T."/>
            <person name="Song A."/>
            <person name="Song B.-B."/>
            <person name="Dinh H."/>
            <person name="Thornton R."/>
            <person name="Coyle M."/>
            <person name="Francisco L."/>
            <person name="Jackson L."/>
            <person name="Javaid M."/>
            <person name="Korchina V."/>
            <person name="Kovar C."/>
            <person name="Mata R."/>
            <person name="Mathew T."/>
            <person name="Ngo R."/>
            <person name="Nguyen L."/>
            <person name="Nguyen N."/>
            <person name="Okwuonu G."/>
            <person name="Ongeri F."/>
            <person name="Pham C."/>
            <person name="Simmons D."/>
            <person name="Wilczek-Boney K."/>
            <person name="Hale W."/>
            <person name="Jakkamsetti A."/>
            <person name="Pham P."/>
            <person name="Ruth R."/>
            <person name="San Lucas F."/>
            <person name="Warren J."/>
            <person name="Zhang J."/>
            <person name="Zhao Z."/>
            <person name="Zhou C."/>
            <person name="Zhu D."/>
            <person name="Lee S."/>
            <person name="Bess C."/>
            <person name="Blankenburg K."/>
            <person name="Forbes L."/>
            <person name="Fu Q."/>
            <person name="Gubbala S."/>
            <person name="Hirani K."/>
            <person name="Jayaseelan J.C."/>
            <person name="Lara F."/>
            <person name="Munidasa M."/>
            <person name="Palculict T."/>
            <person name="Patil S."/>
            <person name="Pu L.-L."/>
            <person name="Saada N."/>
            <person name="Tang L."/>
            <person name="Weissenberger G."/>
            <person name="Zhu Y."/>
            <person name="Hemphill L."/>
            <person name="Shang Y."/>
            <person name="Youmans B."/>
            <person name="Ayvaz T."/>
            <person name="Ross M."/>
            <person name="Santibanez J."/>
            <person name="Aqrawi P."/>
            <person name="Gross S."/>
            <person name="Joshi V."/>
            <person name="Fowler G."/>
            <person name="Nazareth L."/>
            <person name="Reid J."/>
            <person name="Worley K."/>
            <person name="Petrosino J."/>
            <person name="Highlander S."/>
            <person name="Gibbs R."/>
        </authorList>
    </citation>
    <scope>NUCLEOTIDE SEQUENCE [LARGE SCALE GENOMIC DNA]</scope>
    <source>
        <strain evidence="2 3">DSM 15829</strain>
    </source>
</reference>
<feature type="transmembrane region" description="Helical" evidence="1">
    <location>
        <begin position="12"/>
        <end position="31"/>
    </location>
</feature>
<keyword evidence="1" id="KW-0812">Transmembrane</keyword>
<keyword evidence="1" id="KW-0472">Membrane</keyword>
<keyword evidence="3" id="KW-1185">Reference proteome</keyword>
<accession>F1T679</accession>
<evidence type="ECO:0000313" key="2">
    <source>
        <dbReference type="EMBL" id="EGF22984.1"/>
    </source>
</evidence>
<evidence type="ECO:0000313" key="3">
    <source>
        <dbReference type="Proteomes" id="UP000005947"/>
    </source>
</evidence>
<gene>
    <name evidence="2" type="ORF">HMPREF0091_10979</name>
</gene>
<dbReference type="OrthoDB" id="2355at1380"/>
<proteinExistence type="predicted"/>
<sequence length="125" mass="13706">MNTLAKTVKFAALTSLLLGIISIIATCLLIAADPMKFHVYLCVIESLTMIYVGYVSARLINVPSRAVTVMNRASLAVLLCFICAAFGMMARDKTLLEFIINALGLILCLGIYASARRMVVFQRKK</sequence>
<feature type="transmembrane region" description="Helical" evidence="1">
    <location>
        <begin position="37"/>
        <end position="57"/>
    </location>
</feature>
<name>F1T679_9ACTN</name>
<feature type="transmembrane region" description="Helical" evidence="1">
    <location>
        <begin position="95"/>
        <end position="115"/>
    </location>
</feature>
<dbReference type="AlphaFoldDB" id="F1T679"/>
<feature type="transmembrane region" description="Helical" evidence="1">
    <location>
        <begin position="69"/>
        <end position="89"/>
    </location>
</feature>